<keyword evidence="3" id="KW-1185">Reference proteome</keyword>
<feature type="compositionally biased region" description="Low complexity" evidence="1">
    <location>
        <begin position="84"/>
        <end position="100"/>
    </location>
</feature>
<accession>A0AAW2FXH4</accession>
<organism evidence="2 3">
    <name type="scientific">Cardiocondyla obscurior</name>
    <dbReference type="NCBI Taxonomy" id="286306"/>
    <lineage>
        <taxon>Eukaryota</taxon>
        <taxon>Metazoa</taxon>
        <taxon>Ecdysozoa</taxon>
        <taxon>Arthropoda</taxon>
        <taxon>Hexapoda</taxon>
        <taxon>Insecta</taxon>
        <taxon>Pterygota</taxon>
        <taxon>Neoptera</taxon>
        <taxon>Endopterygota</taxon>
        <taxon>Hymenoptera</taxon>
        <taxon>Apocrita</taxon>
        <taxon>Aculeata</taxon>
        <taxon>Formicoidea</taxon>
        <taxon>Formicidae</taxon>
        <taxon>Myrmicinae</taxon>
        <taxon>Cardiocondyla</taxon>
    </lineage>
</organism>
<feature type="compositionally biased region" description="Basic and acidic residues" evidence="1">
    <location>
        <begin position="47"/>
        <end position="56"/>
    </location>
</feature>
<evidence type="ECO:0000313" key="3">
    <source>
        <dbReference type="Proteomes" id="UP001430953"/>
    </source>
</evidence>
<protein>
    <submittedName>
        <fullName evidence="2">Uncharacterized protein</fullName>
    </submittedName>
</protein>
<evidence type="ECO:0000256" key="1">
    <source>
        <dbReference type="SAM" id="MobiDB-lite"/>
    </source>
</evidence>
<proteinExistence type="predicted"/>
<feature type="compositionally biased region" description="Pro residues" evidence="1">
    <location>
        <begin position="114"/>
        <end position="160"/>
    </location>
</feature>
<feature type="compositionally biased region" description="Basic and acidic residues" evidence="1">
    <location>
        <begin position="23"/>
        <end position="39"/>
    </location>
</feature>
<feature type="compositionally biased region" description="Pro residues" evidence="1">
    <location>
        <begin position="173"/>
        <end position="197"/>
    </location>
</feature>
<evidence type="ECO:0000313" key="2">
    <source>
        <dbReference type="EMBL" id="KAL0120493.1"/>
    </source>
</evidence>
<dbReference type="Proteomes" id="UP001430953">
    <property type="component" value="Unassembled WGS sequence"/>
</dbReference>
<dbReference type="AlphaFoldDB" id="A0AAW2FXH4"/>
<reference evidence="2 3" key="1">
    <citation type="submission" date="2023-03" db="EMBL/GenBank/DDBJ databases">
        <title>High recombination rates correlate with genetic variation in Cardiocondyla obscurior ants.</title>
        <authorList>
            <person name="Errbii M."/>
        </authorList>
    </citation>
    <scope>NUCLEOTIDE SEQUENCE [LARGE SCALE GENOMIC DNA]</scope>
    <source>
        <strain evidence="2">Alpha-2009</strain>
        <tissue evidence="2">Whole body</tissue>
    </source>
</reference>
<gene>
    <name evidence="2" type="ORF">PUN28_008317</name>
</gene>
<sequence length="272" mass="30399">MVDQDILEIFGDSLSDLSDEEPREPTKPPEPPDQRKDIPRVGSSLQRGDRAQERHTQWLAEPPPSTRPKRRLVVEPVVRRRTHTAMTTAVATWVARATSTPPRCGQPARSRPDAPQPGPSQCGPPPPFPRPAVGPRRPPPQFRPPEPQPWPRPPGPPPQLRPAGPRPQFRTPESPPQLWPRGPPPQIRPARPPPMQQPSPVRKECAGLVMVDPPGLDNPYTRVKLPTGEVITVPISAVWKNRKFRARTSSGKWLLRFDGDGTLRTCRRIDDP</sequence>
<dbReference type="EMBL" id="JADYXP020000007">
    <property type="protein sequence ID" value="KAL0120493.1"/>
    <property type="molecule type" value="Genomic_DNA"/>
</dbReference>
<feature type="region of interest" description="Disordered" evidence="1">
    <location>
        <begin position="1"/>
        <end position="204"/>
    </location>
</feature>
<comment type="caution">
    <text evidence="2">The sequence shown here is derived from an EMBL/GenBank/DDBJ whole genome shotgun (WGS) entry which is preliminary data.</text>
</comment>
<name>A0AAW2FXH4_9HYME</name>